<gene>
    <name evidence="1" type="ORF">AB8U03_03265</name>
</gene>
<comment type="caution">
    <text evidence="1">The sequence shown here is derived from an EMBL/GenBank/DDBJ whole genome shotgun (WGS) entry which is preliminary data.</text>
</comment>
<proteinExistence type="predicted"/>
<organism evidence="1 2">
    <name type="scientific">Clostridium moutaii</name>
    <dbReference type="NCBI Taxonomy" id="3240932"/>
    <lineage>
        <taxon>Bacteria</taxon>
        <taxon>Bacillati</taxon>
        <taxon>Bacillota</taxon>
        <taxon>Clostridia</taxon>
        <taxon>Eubacteriales</taxon>
        <taxon>Clostridiaceae</taxon>
        <taxon>Clostridium</taxon>
    </lineage>
</organism>
<protein>
    <submittedName>
        <fullName evidence="1">Uncharacterized protein</fullName>
    </submittedName>
</protein>
<dbReference type="EMBL" id="JBGEWD010000002">
    <property type="protein sequence ID" value="MEY7999227.1"/>
    <property type="molecule type" value="Genomic_DNA"/>
</dbReference>
<evidence type="ECO:0000313" key="1">
    <source>
        <dbReference type="EMBL" id="MEY7999227.1"/>
    </source>
</evidence>
<sequence>MISMKLENLYKNKLVSSDEAVSKIKNGDNVVFGQGRGEPLFPLHSLIKDKEKYKNLGLYNMIPMSQSEYAEEGVEKYIHIIALKWIIFKIYRKLSILNLPYKYASRTCLSFIDWISFILYTNMLILN</sequence>
<evidence type="ECO:0000313" key="2">
    <source>
        <dbReference type="Proteomes" id="UP001564657"/>
    </source>
</evidence>
<accession>A0ABV4BLU5</accession>
<keyword evidence="2" id="KW-1185">Reference proteome</keyword>
<dbReference type="SUPFAM" id="SSF100950">
    <property type="entry name" value="NagB/RpiA/CoA transferase-like"/>
    <property type="match status" value="1"/>
</dbReference>
<dbReference type="Proteomes" id="UP001564657">
    <property type="component" value="Unassembled WGS sequence"/>
</dbReference>
<dbReference type="InterPro" id="IPR037171">
    <property type="entry name" value="NagB/RpiA_transferase-like"/>
</dbReference>
<name>A0ABV4BLU5_9CLOT</name>
<dbReference type="RefSeq" id="WP_369703116.1">
    <property type="nucleotide sequence ID" value="NZ_JBGEWD010000002.1"/>
</dbReference>
<dbReference type="Gene3D" id="3.40.1080.10">
    <property type="entry name" value="Glutaconate Coenzyme A-transferase"/>
    <property type="match status" value="1"/>
</dbReference>
<reference evidence="1 2" key="1">
    <citation type="submission" date="2024-08" db="EMBL/GenBank/DDBJ databases">
        <title>Clostridium lapicellarii sp. nov., and Clostridium renhuaiense sp. nov., two species isolated from the mud in a fermentation cellar used for producing sauce-flavour Chinese liquors.</title>
        <authorList>
            <person name="Yang F."/>
            <person name="Wang H."/>
            <person name="Chen L.Q."/>
            <person name="Zhou N."/>
            <person name="Lu J.J."/>
            <person name="Pu X.X."/>
            <person name="Wan B."/>
            <person name="Wang L."/>
            <person name="Liu S.J."/>
        </authorList>
    </citation>
    <scope>NUCLEOTIDE SEQUENCE [LARGE SCALE GENOMIC DNA]</scope>
    <source>
        <strain evidence="1 2">MT-5</strain>
    </source>
</reference>